<proteinExistence type="predicted"/>
<dbReference type="Pfam" id="PF00990">
    <property type="entry name" value="GGDEF"/>
    <property type="match status" value="1"/>
</dbReference>
<evidence type="ECO:0000313" key="3">
    <source>
        <dbReference type="Proteomes" id="UP001327225"/>
    </source>
</evidence>
<dbReference type="PROSITE" id="PS50887">
    <property type="entry name" value="GGDEF"/>
    <property type="match status" value="1"/>
</dbReference>
<keyword evidence="2" id="KW-0548">Nucleotidyltransferase</keyword>
<accession>A0ABZ0ZNH9</accession>
<dbReference type="CDD" id="cd01949">
    <property type="entry name" value="GGDEF"/>
    <property type="match status" value="1"/>
</dbReference>
<feature type="domain" description="GGDEF" evidence="1">
    <location>
        <begin position="23"/>
        <end position="156"/>
    </location>
</feature>
<evidence type="ECO:0000259" key="1">
    <source>
        <dbReference type="PROSITE" id="PS50887"/>
    </source>
</evidence>
<dbReference type="Gene3D" id="3.30.70.270">
    <property type="match status" value="1"/>
</dbReference>
<dbReference type="InterPro" id="IPR043128">
    <property type="entry name" value="Rev_trsase/Diguanyl_cyclase"/>
</dbReference>
<dbReference type="NCBIfam" id="TIGR00254">
    <property type="entry name" value="GGDEF"/>
    <property type="match status" value="1"/>
</dbReference>
<dbReference type="InterPro" id="IPR000160">
    <property type="entry name" value="GGDEF_dom"/>
</dbReference>
<dbReference type="Proteomes" id="UP001327225">
    <property type="component" value="Chromosome"/>
</dbReference>
<dbReference type="EC" id="2.7.7.65" evidence="2"/>
<gene>
    <name evidence="2" type="ORF">SHK19_15455</name>
</gene>
<reference evidence="3" key="1">
    <citation type="submission" date="2023-12" db="EMBL/GenBank/DDBJ databases">
        <title>Novel species in genus Nocardioides.</title>
        <authorList>
            <person name="Zhou H."/>
        </authorList>
    </citation>
    <scope>NUCLEOTIDE SEQUENCE [LARGE SCALE GENOMIC DNA]</scope>
    <source>
        <strain evidence="3">HM61</strain>
    </source>
</reference>
<dbReference type="GO" id="GO:0052621">
    <property type="term" value="F:diguanylate cyclase activity"/>
    <property type="evidence" value="ECO:0007669"/>
    <property type="project" value="UniProtKB-EC"/>
</dbReference>
<dbReference type="InterPro" id="IPR052155">
    <property type="entry name" value="Biofilm_reg_signaling"/>
</dbReference>
<dbReference type="PANTHER" id="PTHR44757:SF2">
    <property type="entry name" value="BIOFILM ARCHITECTURE MAINTENANCE PROTEIN MBAA"/>
    <property type="match status" value="1"/>
</dbReference>
<dbReference type="InterPro" id="IPR029787">
    <property type="entry name" value="Nucleotide_cyclase"/>
</dbReference>
<name>A0ABZ0ZNH9_9ACTN</name>
<protein>
    <submittedName>
        <fullName evidence="2">GGDEF domain-containing protein</fullName>
        <ecNumber evidence="2">2.7.7.65</ecNumber>
    </submittedName>
</protein>
<keyword evidence="2" id="KW-0808">Transferase</keyword>
<sequence length="164" mass="17915">MASRELLVRRLDAAFDDARLDGTYVAVLVVELDELEQINRTLGQSVGDELLVRVGQRLSNWSRASDAVGVIAPGRFAILLPSLRAATSISARVEQLVEDMVMTIGTADRRRNVTVSVGGAVYPAHSEQAEDLLDRAQHAAERVRDAGGNDWAWHAPPTNHDHPD</sequence>
<dbReference type="EMBL" id="CP141059">
    <property type="protein sequence ID" value="WQQ25354.1"/>
    <property type="molecule type" value="Genomic_DNA"/>
</dbReference>
<keyword evidence="3" id="KW-1185">Reference proteome</keyword>
<dbReference type="RefSeq" id="WP_322936770.1">
    <property type="nucleotide sequence ID" value="NZ_CP141059.1"/>
</dbReference>
<evidence type="ECO:0000313" key="2">
    <source>
        <dbReference type="EMBL" id="WQQ25354.1"/>
    </source>
</evidence>
<organism evidence="2 3">
    <name type="scientific">Nocardioides bizhenqiangii</name>
    <dbReference type="NCBI Taxonomy" id="3095076"/>
    <lineage>
        <taxon>Bacteria</taxon>
        <taxon>Bacillati</taxon>
        <taxon>Actinomycetota</taxon>
        <taxon>Actinomycetes</taxon>
        <taxon>Propionibacteriales</taxon>
        <taxon>Nocardioidaceae</taxon>
        <taxon>Nocardioides</taxon>
    </lineage>
</organism>
<dbReference type="PANTHER" id="PTHR44757">
    <property type="entry name" value="DIGUANYLATE CYCLASE DGCP"/>
    <property type="match status" value="1"/>
</dbReference>
<dbReference type="SMART" id="SM00267">
    <property type="entry name" value="GGDEF"/>
    <property type="match status" value="1"/>
</dbReference>
<dbReference type="SUPFAM" id="SSF55073">
    <property type="entry name" value="Nucleotide cyclase"/>
    <property type="match status" value="1"/>
</dbReference>